<evidence type="ECO:0000259" key="1">
    <source>
        <dbReference type="Pfam" id="PF00535"/>
    </source>
</evidence>
<accession>X0VGJ2</accession>
<sequence length="255" mass="28691">TLFHRITDSVHKSGHSRGAKVKLSVALPTLNEEKAIEKVIQDIRLHTPDFDTEIVICDSSTDRTPRIAAEMGAVVIKQPPRGHGKALLAAMQAATGDLIATADCDNTYPMEMIPKMVKLMADEGLDIISANRMKSARDTMPLSNQMANHAFALLVRLLYGIPTSDVSTGMFLMKRDLVKSIQWETNLSFPAELIIRSRLAGFKWRQVNIDYRPRVGEVTLSRWKSGKAYLRCIFKYRFTSGNSKICSKKYKRYVI</sequence>
<feature type="non-terminal residue" evidence="2">
    <location>
        <position position="1"/>
    </location>
</feature>
<dbReference type="InterPro" id="IPR050256">
    <property type="entry name" value="Glycosyltransferase_2"/>
</dbReference>
<dbReference type="AlphaFoldDB" id="X0VGJ2"/>
<gene>
    <name evidence="2" type="ORF">S01H1_45168</name>
</gene>
<dbReference type="SUPFAM" id="SSF53448">
    <property type="entry name" value="Nucleotide-diphospho-sugar transferases"/>
    <property type="match status" value="1"/>
</dbReference>
<protein>
    <recommendedName>
        <fullName evidence="1">Glycosyltransferase 2-like domain-containing protein</fullName>
    </recommendedName>
</protein>
<dbReference type="CDD" id="cd04179">
    <property type="entry name" value="DPM_DPG-synthase_like"/>
    <property type="match status" value="1"/>
</dbReference>
<name>X0VGJ2_9ZZZZ</name>
<organism evidence="2">
    <name type="scientific">marine sediment metagenome</name>
    <dbReference type="NCBI Taxonomy" id="412755"/>
    <lineage>
        <taxon>unclassified sequences</taxon>
        <taxon>metagenomes</taxon>
        <taxon>ecological metagenomes</taxon>
    </lineage>
</organism>
<reference evidence="2" key="1">
    <citation type="journal article" date="2014" name="Front. Microbiol.">
        <title>High frequency of phylogenetically diverse reductive dehalogenase-homologous genes in deep subseafloor sedimentary metagenomes.</title>
        <authorList>
            <person name="Kawai M."/>
            <person name="Futagami T."/>
            <person name="Toyoda A."/>
            <person name="Takaki Y."/>
            <person name="Nishi S."/>
            <person name="Hori S."/>
            <person name="Arai W."/>
            <person name="Tsubouchi T."/>
            <person name="Morono Y."/>
            <person name="Uchiyama I."/>
            <person name="Ito T."/>
            <person name="Fujiyama A."/>
            <person name="Inagaki F."/>
            <person name="Takami H."/>
        </authorList>
    </citation>
    <scope>NUCLEOTIDE SEQUENCE</scope>
    <source>
        <strain evidence="2">Expedition CK06-06</strain>
    </source>
</reference>
<dbReference type="InterPro" id="IPR001173">
    <property type="entry name" value="Glyco_trans_2-like"/>
</dbReference>
<proteinExistence type="predicted"/>
<dbReference type="Pfam" id="PF00535">
    <property type="entry name" value="Glycos_transf_2"/>
    <property type="match status" value="1"/>
</dbReference>
<feature type="domain" description="Glycosyltransferase 2-like" evidence="1">
    <location>
        <begin position="24"/>
        <end position="180"/>
    </location>
</feature>
<dbReference type="Gene3D" id="3.90.550.10">
    <property type="entry name" value="Spore Coat Polysaccharide Biosynthesis Protein SpsA, Chain A"/>
    <property type="match status" value="1"/>
</dbReference>
<dbReference type="InterPro" id="IPR029044">
    <property type="entry name" value="Nucleotide-diphossugar_trans"/>
</dbReference>
<dbReference type="PANTHER" id="PTHR48090">
    <property type="entry name" value="UNDECAPRENYL-PHOSPHATE 4-DEOXY-4-FORMAMIDO-L-ARABINOSE TRANSFERASE-RELATED"/>
    <property type="match status" value="1"/>
</dbReference>
<comment type="caution">
    <text evidence="2">The sequence shown here is derived from an EMBL/GenBank/DDBJ whole genome shotgun (WGS) entry which is preliminary data.</text>
</comment>
<dbReference type="PANTHER" id="PTHR48090:SF7">
    <property type="entry name" value="RFBJ PROTEIN"/>
    <property type="match status" value="1"/>
</dbReference>
<dbReference type="EMBL" id="BARS01028843">
    <property type="protein sequence ID" value="GAF99660.1"/>
    <property type="molecule type" value="Genomic_DNA"/>
</dbReference>
<evidence type="ECO:0000313" key="2">
    <source>
        <dbReference type="EMBL" id="GAF99660.1"/>
    </source>
</evidence>